<evidence type="ECO:0000256" key="2">
    <source>
        <dbReference type="ARBA" id="ARBA00022729"/>
    </source>
</evidence>
<keyword evidence="3" id="KW-0472">Membrane</keyword>
<dbReference type="AlphaFoldDB" id="A0A5J4SNE1"/>
<comment type="subcellular location">
    <subcellularLocation>
        <location evidence="1">Cell outer membrane</location>
    </subcellularLocation>
</comment>
<dbReference type="Gene3D" id="1.25.40.390">
    <property type="match status" value="1"/>
</dbReference>
<evidence type="ECO:0000259" key="5">
    <source>
        <dbReference type="Pfam" id="PF07980"/>
    </source>
</evidence>
<dbReference type="Pfam" id="PF07980">
    <property type="entry name" value="SusD_RagB"/>
    <property type="match status" value="1"/>
</dbReference>
<gene>
    <name evidence="7" type="ORF">EZS27_004869</name>
    <name evidence="8" type="ORF">EZS27_004874</name>
</gene>
<organism evidence="8">
    <name type="scientific">termite gut metagenome</name>
    <dbReference type="NCBI Taxonomy" id="433724"/>
    <lineage>
        <taxon>unclassified sequences</taxon>
        <taxon>metagenomes</taxon>
        <taxon>organismal metagenomes</taxon>
    </lineage>
</organism>
<dbReference type="SUPFAM" id="SSF48452">
    <property type="entry name" value="TPR-like"/>
    <property type="match status" value="1"/>
</dbReference>
<dbReference type="InterPro" id="IPR012944">
    <property type="entry name" value="SusD_RagB_dom"/>
</dbReference>
<evidence type="ECO:0000259" key="6">
    <source>
        <dbReference type="Pfam" id="PF14322"/>
    </source>
</evidence>
<name>A0A5J4SNE1_9ZZZZ</name>
<evidence type="ECO:0008006" key="9">
    <source>
        <dbReference type="Google" id="ProtNLM"/>
    </source>
</evidence>
<dbReference type="InterPro" id="IPR033985">
    <property type="entry name" value="SusD-like_N"/>
</dbReference>
<dbReference type="EMBL" id="SNRY01000088">
    <property type="protein sequence ID" value="KAA6347659.1"/>
    <property type="molecule type" value="Genomic_DNA"/>
</dbReference>
<evidence type="ECO:0000313" key="7">
    <source>
        <dbReference type="EMBL" id="KAA6347659.1"/>
    </source>
</evidence>
<proteinExistence type="predicted"/>
<dbReference type="PROSITE" id="PS51257">
    <property type="entry name" value="PROKAR_LIPOPROTEIN"/>
    <property type="match status" value="1"/>
</dbReference>
<keyword evidence="2" id="KW-0732">Signal</keyword>
<evidence type="ECO:0000256" key="4">
    <source>
        <dbReference type="ARBA" id="ARBA00023237"/>
    </source>
</evidence>
<feature type="domain" description="SusD-like N-terminal" evidence="6">
    <location>
        <begin position="23"/>
        <end position="222"/>
    </location>
</feature>
<accession>A0A5J4SNE1</accession>
<comment type="caution">
    <text evidence="8">The sequence shown here is derived from an EMBL/GenBank/DDBJ whole genome shotgun (WGS) entry which is preliminary data.</text>
</comment>
<dbReference type="EMBL" id="SNRY01000088">
    <property type="protein sequence ID" value="KAA6347664.1"/>
    <property type="molecule type" value="Genomic_DNA"/>
</dbReference>
<evidence type="ECO:0000313" key="8">
    <source>
        <dbReference type="EMBL" id="KAA6347664.1"/>
    </source>
</evidence>
<reference evidence="8" key="1">
    <citation type="submission" date="2019-03" db="EMBL/GenBank/DDBJ databases">
        <title>Single cell metagenomics reveals metabolic interactions within the superorganism composed of flagellate Streblomastix strix and complex community of Bacteroidetes bacteria on its surface.</title>
        <authorList>
            <person name="Treitli S.C."/>
            <person name="Kolisko M."/>
            <person name="Husnik F."/>
            <person name="Keeling P."/>
            <person name="Hampl V."/>
        </authorList>
    </citation>
    <scope>NUCLEOTIDE SEQUENCE</scope>
    <source>
        <strain evidence="8">STM</strain>
    </source>
</reference>
<keyword evidence="4" id="KW-0998">Cell outer membrane</keyword>
<sequence>MKTKKVHIALFFLITVAFTACNDWLDISPKDKVLEKDQYASEDNINSATNGLYRQLTSENLYGGQLTQTTLELMAHYYTYSPNSTSDPSFIIFHELGHYNYTSENTRPKFTDIWKEAYQTILYINSFIKGVKESTAVMSQVHKDILLGEAYGMRAYIHFDLFRIYGPIYRDRTNEKVLPYNEKTEIVLNHTGYEEAEYSTAEDYMKLVLEDIATAEALLKDNDPIASDLNSITDVLSGNDFYRNRNRRMNYYAVKALEARAQQYIGEETKAAEAAKVVTDQMGSDKIFKWTNATNVNSDYDYIFFNEVIFGINNLDMSSRAKKYYLGSNMASSYVIDYNNLLKNIFKDYDTSLGSILDSRARQWSASNVKSSPLGYSAEGTYISNKYTTISAKKPAITDLQVLMRVSEMYYIQAEAALKAGDKPGAIAILDMILESRGLTLQYYLTDDKTDTEILSHIEREYYREFFGEGQVFFFHKRHKSTKIFNGYGEGTTDITNPAATYVIPIPDEEKNI</sequence>
<feature type="domain" description="RagB/SusD" evidence="5">
    <location>
        <begin position="364"/>
        <end position="496"/>
    </location>
</feature>
<evidence type="ECO:0000256" key="3">
    <source>
        <dbReference type="ARBA" id="ARBA00023136"/>
    </source>
</evidence>
<dbReference type="InterPro" id="IPR011990">
    <property type="entry name" value="TPR-like_helical_dom_sf"/>
</dbReference>
<evidence type="ECO:0000256" key="1">
    <source>
        <dbReference type="ARBA" id="ARBA00004442"/>
    </source>
</evidence>
<dbReference type="GO" id="GO:0009279">
    <property type="term" value="C:cell outer membrane"/>
    <property type="evidence" value="ECO:0007669"/>
    <property type="project" value="UniProtKB-SubCell"/>
</dbReference>
<dbReference type="Pfam" id="PF14322">
    <property type="entry name" value="SusD-like_3"/>
    <property type="match status" value="1"/>
</dbReference>
<protein>
    <recommendedName>
        <fullName evidence="9">RagB/SusD family nutrient uptake outer membrane protein</fullName>
    </recommendedName>
</protein>